<accession>A0ABV2ALX7</accession>
<organism evidence="3 4">
    <name type="scientific">Bonamia ostreae</name>
    <dbReference type="NCBI Taxonomy" id="126728"/>
    <lineage>
        <taxon>Eukaryota</taxon>
        <taxon>Sar</taxon>
        <taxon>Rhizaria</taxon>
        <taxon>Endomyxa</taxon>
        <taxon>Ascetosporea</taxon>
        <taxon>Haplosporida</taxon>
        <taxon>Bonamia</taxon>
    </lineage>
</organism>
<keyword evidence="1" id="KW-0489">Methyltransferase</keyword>
<proteinExistence type="predicted"/>
<comment type="caution">
    <text evidence="3">The sequence shown here is derived from an EMBL/GenBank/DDBJ whole genome shotgun (WGS) entry which is preliminary data.</text>
</comment>
<evidence type="ECO:0000313" key="3">
    <source>
        <dbReference type="EMBL" id="MES1920317.1"/>
    </source>
</evidence>
<dbReference type="InterPro" id="IPR010286">
    <property type="entry name" value="METTL16/RlmF"/>
</dbReference>
<keyword evidence="4" id="KW-1185">Reference proteome</keyword>
<evidence type="ECO:0008006" key="5">
    <source>
        <dbReference type="Google" id="ProtNLM"/>
    </source>
</evidence>
<dbReference type="Proteomes" id="UP001439008">
    <property type="component" value="Unassembled WGS sequence"/>
</dbReference>
<protein>
    <recommendedName>
        <fullName evidence="5">Ribosomal RNA large subunit methyltransferase F-like protein</fullName>
    </recommendedName>
</protein>
<dbReference type="Pfam" id="PF05971">
    <property type="entry name" value="Methyltransf_10"/>
    <property type="match status" value="1"/>
</dbReference>
<evidence type="ECO:0000256" key="1">
    <source>
        <dbReference type="ARBA" id="ARBA00022603"/>
    </source>
</evidence>
<dbReference type="SUPFAM" id="SSF53335">
    <property type="entry name" value="S-adenosyl-L-methionine-dependent methyltransferases"/>
    <property type="match status" value="1"/>
</dbReference>
<dbReference type="EMBL" id="JBDODL010000607">
    <property type="protein sequence ID" value="MES1920317.1"/>
    <property type="molecule type" value="Genomic_DNA"/>
</dbReference>
<dbReference type="Gene3D" id="3.40.50.150">
    <property type="entry name" value="Vaccinia Virus protein VP39"/>
    <property type="match status" value="1"/>
</dbReference>
<dbReference type="PANTHER" id="PTHR13393:SF0">
    <property type="entry name" value="RNA N6-ADENOSINE-METHYLTRANSFERASE METTL16"/>
    <property type="match status" value="1"/>
</dbReference>
<evidence type="ECO:0000256" key="2">
    <source>
        <dbReference type="ARBA" id="ARBA00022679"/>
    </source>
</evidence>
<dbReference type="PANTHER" id="PTHR13393">
    <property type="entry name" value="SAM-DEPENDENT METHYLTRANSFERASE"/>
    <property type="match status" value="1"/>
</dbReference>
<name>A0ABV2ALX7_9EUKA</name>
<feature type="non-terminal residue" evidence="3">
    <location>
        <position position="1"/>
    </location>
</feature>
<evidence type="ECO:0000313" key="4">
    <source>
        <dbReference type="Proteomes" id="UP001439008"/>
    </source>
</evidence>
<keyword evidence="2" id="KW-0808">Transferase</keyword>
<reference evidence="3 4" key="1">
    <citation type="journal article" date="2024" name="BMC Biol.">
        <title>Comparative genomics of Ascetosporea gives new insight into the evolutionary basis for animal parasitism in Rhizaria.</title>
        <authorList>
            <person name="Hiltunen Thoren M."/>
            <person name="Onut-Brannstrom I."/>
            <person name="Alfjorden A."/>
            <person name="Peckova H."/>
            <person name="Swords F."/>
            <person name="Hooper C."/>
            <person name="Holzer A.S."/>
            <person name="Bass D."/>
            <person name="Burki F."/>
        </authorList>
    </citation>
    <scope>NUCLEOTIDE SEQUENCE [LARGE SCALE GENOMIC DNA]</scope>
    <source>
        <strain evidence="3">20-A016</strain>
    </source>
</reference>
<gene>
    <name evidence="3" type="ORF">MHBO_002000</name>
</gene>
<dbReference type="InterPro" id="IPR029063">
    <property type="entry name" value="SAM-dependent_MTases_sf"/>
</dbReference>
<sequence length="184" mass="21644">GTGASCIFPLLGHKKFGWKFIATEIDSNSIKWANKNIMTNKLDKWIKVIKIEKSRKIFNFLKTCSKKFDFSMCNPPFFEDMKQVGNNKKRVFKFYKKITKATQKELVCSGGELAFITKMIKQSLKIQNKIRWFTTMVGRLKTFKQILEKLKLVKKESNLIIKTAVLRKGRQSRWFVAWSFEQNK</sequence>